<name>A0AAN6PUR7_9PEZI</name>
<evidence type="ECO:0000313" key="2">
    <source>
        <dbReference type="EMBL" id="KAK4095731.1"/>
    </source>
</evidence>
<reference evidence="2" key="1">
    <citation type="journal article" date="2023" name="Mol. Phylogenet. Evol.">
        <title>Genome-scale phylogeny and comparative genomics of the fungal order Sordariales.</title>
        <authorList>
            <person name="Hensen N."/>
            <person name="Bonometti L."/>
            <person name="Westerberg I."/>
            <person name="Brannstrom I.O."/>
            <person name="Guillou S."/>
            <person name="Cros-Aarteil S."/>
            <person name="Calhoun S."/>
            <person name="Haridas S."/>
            <person name="Kuo A."/>
            <person name="Mondo S."/>
            <person name="Pangilinan J."/>
            <person name="Riley R."/>
            <person name="LaButti K."/>
            <person name="Andreopoulos B."/>
            <person name="Lipzen A."/>
            <person name="Chen C."/>
            <person name="Yan M."/>
            <person name="Daum C."/>
            <person name="Ng V."/>
            <person name="Clum A."/>
            <person name="Steindorff A."/>
            <person name="Ohm R.A."/>
            <person name="Martin F."/>
            <person name="Silar P."/>
            <person name="Natvig D.O."/>
            <person name="Lalanne C."/>
            <person name="Gautier V."/>
            <person name="Ament-Velasquez S.L."/>
            <person name="Kruys A."/>
            <person name="Hutchinson M.I."/>
            <person name="Powell A.J."/>
            <person name="Barry K."/>
            <person name="Miller A.N."/>
            <person name="Grigoriev I.V."/>
            <person name="Debuchy R."/>
            <person name="Gladieux P."/>
            <person name="Hiltunen Thoren M."/>
            <person name="Johannesson H."/>
        </authorList>
    </citation>
    <scope>NUCLEOTIDE SEQUENCE</scope>
    <source>
        <strain evidence="2">CBS 757.83</strain>
    </source>
</reference>
<protein>
    <submittedName>
        <fullName evidence="2">Uncharacterized protein</fullName>
    </submittedName>
</protein>
<dbReference type="EMBL" id="MU863803">
    <property type="protein sequence ID" value="KAK4095726.1"/>
    <property type="molecule type" value="Genomic_DNA"/>
</dbReference>
<sequence length="61" mass="6633">MRCRGTGRSGPVITAGRPTNDVQAWGMLSRGRAKHLEQALKVLRRGDSEHCDHPGAHSAQD</sequence>
<accession>A0AAN6PUR7</accession>
<gene>
    <name evidence="2" type="ORF">N658DRAFT_502395</name>
    <name evidence="1" type="ORF">N658DRAFT_502399</name>
</gene>
<evidence type="ECO:0000313" key="1">
    <source>
        <dbReference type="EMBL" id="KAK4095726.1"/>
    </source>
</evidence>
<dbReference type="AlphaFoldDB" id="A0AAN6PUR7"/>
<evidence type="ECO:0000313" key="3">
    <source>
        <dbReference type="Proteomes" id="UP001305647"/>
    </source>
</evidence>
<dbReference type="EMBL" id="MU863802">
    <property type="protein sequence ID" value="KAK4095731.1"/>
    <property type="molecule type" value="Genomic_DNA"/>
</dbReference>
<comment type="caution">
    <text evidence="2">The sequence shown here is derived from an EMBL/GenBank/DDBJ whole genome shotgun (WGS) entry which is preliminary data.</text>
</comment>
<organism evidence="2 3">
    <name type="scientific">Parathielavia hyrcaniae</name>
    <dbReference type="NCBI Taxonomy" id="113614"/>
    <lineage>
        <taxon>Eukaryota</taxon>
        <taxon>Fungi</taxon>
        <taxon>Dikarya</taxon>
        <taxon>Ascomycota</taxon>
        <taxon>Pezizomycotina</taxon>
        <taxon>Sordariomycetes</taxon>
        <taxon>Sordariomycetidae</taxon>
        <taxon>Sordariales</taxon>
        <taxon>Chaetomiaceae</taxon>
        <taxon>Parathielavia</taxon>
    </lineage>
</organism>
<dbReference type="Proteomes" id="UP001305647">
    <property type="component" value="Unassembled WGS sequence"/>
</dbReference>
<reference evidence="2" key="2">
    <citation type="submission" date="2023-05" db="EMBL/GenBank/DDBJ databases">
        <authorList>
            <consortium name="Lawrence Berkeley National Laboratory"/>
            <person name="Steindorff A."/>
            <person name="Hensen N."/>
            <person name="Bonometti L."/>
            <person name="Westerberg I."/>
            <person name="Brannstrom I.O."/>
            <person name="Guillou S."/>
            <person name="Cros-Aarteil S."/>
            <person name="Calhoun S."/>
            <person name="Haridas S."/>
            <person name="Kuo A."/>
            <person name="Mondo S."/>
            <person name="Pangilinan J."/>
            <person name="Riley R."/>
            <person name="Labutti K."/>
            <person name="Andreopoulos B."/>
            <person name="Lipzen A."/>
            <person name="Chen C."/>
            <person name="Yanf M."/>
            <person name="Daum C."/>
            <person name="Ng V."/>
            <person name="Clum A."/>
            <person name="Ohm R."/>
            <person name="Martin F."/>
            <person name="Silar P."/>
            <person name="Natvig D."/>
            <person name="Lalanne C."/>
            <person name="Gautier V."/>
            <person name="Ament-Velasquez S.L."/>
            <person name="Kruys A."/>
            <person name="Hutchinson M.I."/>
            <person name="Powell A.J."/>
            <person name="Barry K."/>
            <person name="Miller A.N."/>
            <person name="Grigoriev I.V."/>
            <person name="Debuchy R."/>
            <person name="Gladieux P."/>
            <person name="Thoren M.H."/>
            <person name="Johannesson H."/>
        </authorList>
    </citation>
    <scope>NUCLEOTIDE SEQUENCE</scope>
    <source>
        <strain evidence="2">CBS 757.83</strain>
    </source>
</reference>
<proteinExistence type="predicted"/>
<keyword evidence="3" id="KW-1185">Reference proteome</keyword>